<protein>
    <recommendedName>
        <fullName evidence="2">Outer membrane channel protein CpnT-like N-terminal domain-containing protein</fullName>
    </recommendedName>
</protein>
<accession>A0A7K0DR29</accession>
<gene>
    <name evidence="3" type="ORF">NRB56_38180</name>
</gene>
<feature type="region of interest" description="Disordered" evidence="1">
    <location>
        <begin position="240"/>
        <end position="600"/>
    </location>
</feature>
<dbReference type="AlphaFoldDB" id="A0A7K0DR29"/>
<dbReference type="RefSeq" id="WP_153344047.1">
    <property type="nucleotide sequence ID" value="NZ_WEGI01000008.1"/>
</dbReference>
<feature type="compositionally biased region" description="Low complexity" evidence="1">
    <location>
        <begin position="442"/>
        <end position="488"/>
    </location>
</feature>
<dbReference type="InterPro" id="IPR057746">
    <property type="entry name" value="CpnT-like_N"/>
</dbReference>
<dbReference type="EMBL" id="WEGI01000008">
    <property type="protein sequence ID" value="MQY28235.1"/>
    <property type="molecule type" value="Genomic_DNA"/>
</dbReference>
<feature type="compositionally biased region" description="Low complexity" evidence="1">
    <location>
        <begin position="501"/>
        <end position="513"/>
    </location>
</feature>
<feature type="compositionally biased region" description="Low complexity" evidence="1">
    <location>
        <begin position="243"/>
        <end position="312"/>
    </location>
</feature>
<evidence type="ECO:0000256" key="1">
    <source>
        <dbReference type="SAM" id="MobiDB-lite"/>
    </source>
</evidence>
<evidence type="ECO:0000259" key="2">
    <source>
        <dbReference type="Pfam" id="PF25547"/>
    </source>
</evidence>
<evidence type="ECO:0000313" key="3">
    <source>
        <dbReference type="EMBL" id="MQY28235.1"/>
    </source>
</evidence>
<reference evidence="3 4" key="1">
    <citation type="submission" date="2019-10" db="EMBL/GenBank/DDBJ databases">
        <title>Nocardia macrotermitis sp. nov. and Nocardia aurantia sp. nov., isolated from the gut of fungus growing-termite Macrotermes natalensis.</title>
        <authorList>
            <person name="Benndorf R."/>
            <person name="Schwitalla J."/>
            <person name="Martin K."/>
            <person name="De Beer W."/>
            <person name="Kaster A.-K."/>
            <person name="Vollmers J."/>
            <person name="Poulsen M."/>
            <person name="Beemelmanns C."/>
        </authorList>
    </citation>
    <scope>NUCLEOTIDE SEQUENCE [LARGE SCALE GENOMIC DNA]</scope>
    <source>
        <strain evidence="3 4">RB56</strain>
    </source>
</reference>
<sequence length="600" mass="60201">MPIEIPHDVALFLNYMGVPYPDINEDDVRRLGREVENFATNVSNTHSQATGAIKDMNSVYSGYSYEQMLAAWGRMSAGHMRDLDTACKAVGRALDIAAEVITVAKVAVLGELAALAASYFATLSATFATGGLSAAIALAIQDAAKRILFALEQYLVAYLLMEVVEKAIEPLEHVVEEMVGGALHHAVEDLLGLPPPSSSTAMPLHIEPDEVLRYAALLDKYADDMLKHANDFANTVGGMDFSTPTTGGDPPADPVTGSVQPSPAPAQPAESAPAAAGPAVPQSSSVSHPADPHSATAPAGTTGPADSAAPATHSAPGQAPGDSGPHGAATADHGRHGTATADHGVGAPGAAAAPATHSLAVPHPADAGSSIPDSAADRHSAEPGDTGAVRPWTGEHAAPAPATTAGPNAESTAAQHVPSHAGEPAVASAGAHESTAAGAGSGPADEAAARDAGAAAPAEQQPAGGSPPRGGVPRGRVGPWRGPRRTGPAPAPEPAPEPVEEAGPAPGRAGVAADGRRSGTPWSKPRRAEPVPATDAQRQVFAPETTDRAPKSGEPVVGPPRSDEIGATPSADVGDADAAAPQHPPSSAGPNSIESAPDRR</sequence>
<proteinExistence type="predicted"/>
<dbReference type="Pfam" id="PF25547">
    <property type="entry name" value="WXG100_2"/>
    <property type="match status" value="1"/>
</dbReference>
<keyword evidence="4" id="KW-1185">Reference proteome</keyword>
<feature type="domain" description="Outer membrane channel protein CpnT-like N-terminal" evidence="2">
    <location>
        <begin position="18"/>
        <end position="138"/>
    </location>
</feature>
<evidence type="ECO:0000313" key="4">
    <source>
        <dbReference type="Proteomes" id="UP000431401"/>
    </source>
</evidence>
<dbReference type="Proteomes" id="UP000431401">
    <property type="component" value="Unassembled WGS sequence"/>
</dbReference>
<dbReference type="OrthoDB" id="9111418at2"/>
<name>A0A7K0DR29_9NOCA</name>
<organism evidence="3 4">
    <name type="scientific">Nocardia aurantia</name>
    <dbReference type="NCBI Taxonomy" id="2585199"/>
    <lineage>
        <taxon>Bacteria</taxon>
        <taxon>Bacillati</taxon>
        <taxon>Actinomycetota</taxon>
        <taxon>Actinomycetes</taxon>
        <taxon>Mycobacteriales</taxon>
        <taxon>Nocardiaceae</taxon>
        <taxon>Nocardia</taxon>
    </lineage>
</organism>
<comment type="caution">
    <text evidence="3">The sequence shown here is derived from an EMBL/GenBank/DDBJ whole genome shotgun (WGS) entry which is preliminary data.</text>
</comment>